<keyword evidence="3" id="KW-1185">Reference proteome</keyword>
<evidence type="ECO:0000313" key="2">
    <source>
        <dbReference type="EMBL" id="KAK3089088.1"/>
    </source>
</evidence>
<protein>
    <submittedName>
        <fullName evidence="2">Uncharacterized protein</fullName>
    </submittedName>
</protein>
<evidence type="ECO:0000256" key="1">
    <source>
        <dbReference type="SAM" id="Phobius"/>
    </source>
</evidence>
<feature type="transmembrane region" description="Helical" evidence="1">
    <location>
        <begin position="98"/>
        <end position="122"/>
    </location>
</feature>
<gene>
    <name evidence="2" type="ORF">FSP39_000645</name>
</gene>
<feature type="transmembrane region" description="Helical" evidence="1">
    <location>
        <begin position="72"/>
        <end position="92"/>
    </location>
</feature>
<keyword evidence="1" id="KW-0812">Transmembrane</keyword>
<organism evidence="2 3">
    <name type="scientific">Pinctada imbricata</name>
    <name type="common">Atlantic pearl-oyster</name>
    <name type="synonym">Pinctada martensii</name>
    <dbReference type="NCBI Taxonomy" id="66713"/>
    <lineage>
        <taxon>Eukaryota</taxon>
        <taxon>Metazoa</taxon>
        <taxon>Spiralia</taxon>
        <taxon>Lophotrochozoa</taxon>
        <taxon>Mollusca</taxon>
        <taxon>Bivalvia</taxon>
        <taxon>Autobranchia</taxon>
        <taxon>Pteriomorphia</taxon>
        <taxon>Pterioida</taxon>
        <taxon>Pterioidea</taxon>
        <taxon>Pteriidae</taxon>
        <taxon>Pinctada</taxon>
    </lineage>
</organism>
<evidence type="ECO:0000313" key="3">
    <source>
        <dbReference type="Proteomes" id="UP001186944"/>
    </source>
</evidence>
<keyword evidence="1" id="KW-1133">Transmembrane helix</keyword>
<feature type="transmembrane region" description="Helical" evidence="1">
    <location>
        <begin position="40"/>
        <end position="60"/>
    </location>
</feature>
<dbReference type="EMBL" id="VSWD01000010">
    <property type="protein sequence ID" value="KAK3089088.1"/>
    <property type="molecule type" value="Genomic_DNA"/>
</dbReference>
<keyword evidence="1" id="KW-0472">Membrane</keyword>
<name>A0AA88XP25_PINIB</name>
<proteinExistence type="predicted"/>
<reference evidence="2" key="1">
    <citation type="submission" date="2019-08" db="EMBL/GenBank/DDBJ databases">
        <title>The improved chromosome-level genome for the pearl oyster Pinctada fucata martensii using PacBio sequencing and Hi-C.</title>
        <authorList>
            <person name="Zheng Z."/>
        </authorList>
    </citation>
    <scope>NUCLEOTIDE SEQUENCE</scope>
    <source>
        <strain evidence="2">ZZ-2019</strain>
        <tissue evidence="2">Adductor muscle</tissue>
    </source>
</reference>
<dbReference type="AlphaFoldDB" id="A0AA88XP25"/>
<dbReference type="Proteomes" id="UP001186944">
    <property type="component" value="Unassembled WGS sequence"/>
</dbReference>
<accession>A0AA88XP25</accession>
<comment type="caution">
    <text evidence="2">The sequence shown here is derived from an EMBL/GenBank/DDBJ whole genome shotgun (WGS) entry which is preliminary data.</text>
</comment>
<sequence>MTELRIQFSLSMIIAGFLAEVVSIMWYNDHSPWGRRTGDRYLLSAIICDIGLVICCKFIVDSVWSVGRWEDAFVLALAIGLIYACLEGPHVVHNSRSFSWFFFHAVHKFLVIFVIIMALMYFRHLG</sequence>
<feature type="transmembrane region" description="Helical" evidence="1">
    <location>
        <begin position="7"/>
        <end position="28"/>
    </location>
</feature>